<comment type="caution">
    <text evidence="9">The sequence shown here is derived from an EMBL/GenBank/DDBJ whole genome shotgun (WGS) entry which is preliminary data.</text>
</comment>
<dbReference type="InterPro" id="IPR036250">
    <property type="entry name" value="AcylCo_DH-like_C"/>
</dbReference>
<dbReference type="Proteomes" id="UP001385892">
    <property type="component" value="Unassembled WGS sequence"/>
</dbReference>
<evidence type="ECO:0000256" key="3">
    <source>
        <dbReference type="ARBA" id="ARBA00022630"/>
    </source>
</evidence>
<dbReference type="Gene3D" id="2.40.110.10">
    <property type="entry name" value="Butyryl-CoA Dehydrogenase, subunit A, domain 2"/>
    <property type="match status" value="1"/>
</dbReference>
<evidence type="ECO:0000259" key="8">
    <source>
        <dbReference type="Pfam" id="PF02771"/>
    </source>
</evidence>
<dbReference type="PANTHER" id="PTHR43884">
    <property type="entry name" value="ACYL-COA DEHYDROGENASE"/>
    <property type="match status" value="1"/>
</dbReference>
<dbReference type="Pfam" id="PF00441">
    <property type="entry name" value="Acyl-CoA_dh_1"/>
    <property type="match status" value="1"/>
</dbReference>
<feature type="domain" description="Acyl-CoA dehydrogenase/oxidase N-terminal" evidence="8">
    <location>
        <begin position="31"/>
        <end position="108"/>
    </location>
</feature>
<comment type="cofactor">
    <cofactor evidence="1">
        <name>FAD</name>
        <dbReference type="ChEBI" id="CHEBI:57692"/>
    </cofactor>
</comment>
<sequence>MNHQQSEHDENQRSLANAITSFGQRRDPGAADPWPELVAMGLPGLLVPEELGGLGLDGASMHAVMESLGRNRLTTPFAVSAVLCTRLLLALADTEQQARWLPPLAAGEHLLAFAHGEPQGEHLPRHLSTRARRDGDDWILNGGKAVVPHGGESTAWLVSARAGASDMALFWVDAAATGLRVERYPCLDGSIGADLSFDELRLPANACIGSPGVDVAMSIAAATDAATAGLSAESAGLQATLLDMTVDHVKTRRQFGVALGSLQAIQHRLAEMLVAVEQSKSLSWLAALSLDNDAVTRIRSVAAAKVRSTESGRFIGLQSIHLHGGMGMTDELPVGRCVKRLLTIAHSWGDARHHLERLVDLMRAAPSTTAEVSGVRSSPLEAVA</sequence>
<feature type="domain" description="Acyl-CoA oxidase/dehydrogenase middle" evidence="7">
    <location>
        <begin position="112"/>
        <end position="186"/>
    </location>
</feature>
<dbReference type="InterPro" id="IPR013786">
    <property type="entry name" value="AcylCoA_DH/ox_N"/>
</dbReference>
<dbReference type="InterPro" id="IPR009075">
    <property type="entry name" value="AcylCo_DH/oxidase_C"/>
</dbReference>
<gene>
    <name evidence="9" type="ORF">WKW82_37790</name>
</gene>
<dbReference type="Pfam" id="PF02771">
    <property type="entry name" value="Acyl-CoA_dh_N"/>
    <property type="match status" value="1"/>
</dbReference>
<evidence type="ECO:0000313" key="9">
    <source>
        <dbReference type="EMBL" id="MEJ8852424.1"/>
    </source>
</evidence>
<evidence type="ECO:0000256" key="1">
    <source>
        <dbReference type="ARBA" id="ARBA00001974"/>
    </source>
</evidence>
<feature type="domain" description="Acyl-CoA dehydrogenase/oxidase C-terminal" evidence="6">
    <location>
        <begin position="228"/>
        <end position="341"/>
    </location>
</feature>
<dbReference type="SUPFAM" id="SSF47203">
    <property type="entry name" value="Acyl-CoA dehydrogenase C-terminal domain-like"/>
    <property type="match status" value="1"/>
</dbReference>
<keyword evidence="4" id="KW-0274">FAD</keyword>
<dbReference type="SUPFAM" id="SSF56645">
    <property type="entry name" value="Acyl-CoA dehydrogenase NM domain-like"/>
    <property type="match status" value="1"/>
</dbReference>
<dbReference type="PANTHER" id="PTHR43884:SF20">
    <property type="entry name" value="ACYL-COA DEHYDROGENASE FADE28"/>
    <property type="match status" value="1"/>
</dbReference>
<evidence type="ECO:0000256" key="2">
    <source>
        <dbReference type="ARBA" id="ARBA00009347"/>
    </source>
</evidence>
<protein>
    <submittedName>
        <fullName evidence="9">Acyl-CoA dehydrogenase family protein</fullName>
    </submittedName>
</protein>
<evidence type="ECO:0000256" key="4">
    <source>
        <dbReference type="ARBA" id="ARBA00022827"/>
    </source>
</evidence>
<dbReference type="InterPro" id="IPR046373">
    <property type="entry name" value="Acyl-CoA_Oxase/DH_mid-dom_sf"/>
</dbReference>
<keyword evidence="5" id="KW-0560">Oxidoreductase</keyword>
<dbReference type="InterPro" id="IPR009100">
    <property type="entry name" value="AcylCoA_DH/oxidase_NM_dom_sf"/>
</dbReference>
<dbReference type="InterPro" id="IPR037069">
    <property type="entry name" value="AcylCoA_DH/ox_N_sf"/>
</dbReference>
<dbReference type="Gene3D" id="1.10.540.10">
    <property type="entry name" value="Acyl-CoA dehydrogenase/oxidase, N-terminal domain"/>
    <property type="match status" value="1"/>
</dbReference>
<evidence type="ECO:0000259" key="7">
    <source>
        <dbReference type="Pfam" id="PF02770"/>
    </source>
</evidence>
<dbReference type="RefSeq" id="WP_340348372.1">
    <property type="nucleotide sequence ID" value="NZ_JBBKZT010000040.1"/>
</dbReference>
<evidence type="ECO:0000256" key="5">
    <source>
        <dbReference type="ARBA" id="ARBA00023002"/>
    </source>
</evidence>
<organism evidence="9 10">
    <name type="scientific">Variovorax rhizosphaerae</name>
    <dbReference type="NCBI Taxonomy" id="1836200"/>
    <lineage>
        <taxon>Bacteria</taxon>
        <taxon>Pseudomonadati</taxon>
        <taxon>Pseudomonadota</taxon>
        <taxon>Betaproteobacteria</taxon>
        <taxon>Burkholderiales</taxon>
        <taxon>Comamonadaceae</taxon>
        <taxon>Variovorax</taxon>
    </lineage>
</organism>
<name>A0ABU8WZS4_9BURK</name>
<accession>A0ABU8WZS4</accession>
<dbReference type="Gene3D" id="1.20.140.10">
    <property type="entry name" value="Butyryl-CoA Dehydrogenase, subunit A, domain 3"/>
    <property type="match status" value="1"/>
</dbReference>
<keyword evidence="10" id="KW-1185">Reference proteome</keyword>
<evidence type="ECO:0000313" key="10">
    <source>
        <dbReference type="Proteomes" id="UP001385892"/>
    </source>
</evidence>
<dbReference type="CDD" id="cd00567">
    <property type="entry name" value="ACAD"/>
    <property type="match status" value="1"/>
</dbReference>
<dbReference type="InterPro" id="IPR006091">
    <property type="entry name" value="Acyl-CoA_Oxase/DH_mid-dom"/>
</dbReference>
<reference evidence="9 10" key="1">
    <citation type="submission" date="2024-03" db="EMBL/GenBank/DDBJ databases">
        <title>Novel species of the genus Variovorax.</title>
        <authorList>
            <person name="Liu Q."/>
            <person name="Xin Y.-H."/>
        </authorList>
    </citation>
    <scope>NUCLEOTIDE SEQUENCE [LARGE SCALE GENOMIC DNA]</scope>
    <source>
        <strain evidence="9 10">KACC 18900</strain>
    </source>
</reference>
<dbReference type="EMBL" id="JBBKZT010000040">
    <property type="protein sequence ID" value="MEJ8852424.1"/>
    <property type="molecule type" value="Genomic_DNA"/>
</dbReference>
<proteinExistence type="inferred from homology"/>
<evidence type="ECO:0000259" key="6">
    <source>
        <dbReference type="Pfam" id="PF00441"/>
    </source>
</evidence>
<keyword evidence="3" id="KW-0285">Flavoprotein</keyword>
<comment type="similarity">
    <text evidence="2">Belongs to the acyl-CoA dehydrogenase family.</text>
</comment>
<dbReference type="Pfam" id="PF02770">
    <property type="entry name" value="Acyl-CoA_dh_M"/>
    <property type="match status" value="1"/>
</dbReference>